<dbReference type="Proteomes" id="UP000663829">
    <property type="component" value="Unassembled WGS sequence"/>
</dbReference>
<dbReference type="AlphaFoldDB" id="A0A814YJX5"/>
<protein>
    <submittedName>
        <fullName evidence="3">Uncharacterized protein</fullName>
    </submittedName>
</protein>
<accession>A0A814YJX5</accession>
<comment type="caution">
    <text evidence="3">The sequence shown here is derived from an EMBL/GenBank/DDBJ whole genome shotgun (WGS) entry which is preliminary data.</text>
</comment>
<dbReference type="EMBL" id="CAJOBC010009688">
    <property type="protein sequence ID" value="CAF3994075.1"/>
    <property type="molecule type" value="Genomic_DNA"/>
</dbReference>
<keyword evidence="2" id="KW-1133">Transmembrane helix</keyword>
<keyword evidence="2" id="KW-0812">Transmembrane</keyword>
<proteinExistence type="predicted"/>
<evidence type="ECO:0000256" key="1">
    <source>
        <dbReference type="SAM" id="Coils"/>
    </source>
</evidence>
<gene>
    <name evidence="3" type="ORF">GPM918_LOCUS25191</name>
    <name evidence="4" type="ORF">SRO942_LOCUS25200</name>
</gene>
<keyword evidence="1" id="KW-0175">Coiled coil</keyword>
<organism evidence="3 5">
    <name type="scientific">Didymodactylos carnosus</name>
    <dbReference type="NCBI Taxonomy" id="1234261"/>
    <lineage>
        <taxon>Eukaryota</taxon>
        <taxon>Metazoa</taxon>
        <taxon>Spiralia</taxon>
        <taxon>Gnathifera</taxon>
        <taxon>Rotifera</taxon>
        <taxon>Eurotatoria</taxon>
        <taxon>Bdelloidea</taxon>
        <taxon>Philodinida</taxon>
        <taxon>Philodinidae</taxon>
        <taxon>Didymodactylos</taxon>
    </lineage>
</organism>
<dbReference type="Proteomes" id="UP000681722">
    <property type="component" value="Unassembled WGS sequence"/>
</dbReference>
<evidence type="ECO:0000313" key="4">
    <source>
        <dbReference type="EMBL" id="CAF3994075.1"/>
    </source>
</evidence>
<sequence>MLTGRYNQTATNTLHEHQGGRGSEVDSNGEQRVNHLRPWRKHWIVKEITNILSPVYSYAVKPIIITTFIVVAFAVAWAVAWQYCLPALACNYIPFANYILPFCKADSNTLPQAPLPVQNPPLLVQNPNNPLIKLPSVPTFVEKSTELAERLSNIDVSAPNKLTQVRISLIDLKTQVIYSNIEAPSKQILKNNIEELKTSVESTAERIHKMLAAFTGTLSKLEIYTRYALTSLKDESLIFTTSSSSSSSQSEIATLNFENSIQSQFQHYVEKIENEVERVILLAEDVHSQLYNVETKYETINDVLCESHFKTQNKLDEIEEKKLKEGLFAKLYRTTIGNNNNMDQIKHQRNVETLTLFKDYIKVGIIDVNNIINRLKRFKYEADELKLIVSEIDLGQTMSLNVHIDILQNGIEQLKQSKQRLDGRIKNKQVH</sequence>
<evidence type="ECO:0000313" key="3">
    <source>
        <dbReference type="EMBL" id="CAF1231385.1"/>
    </source>
</evidence>
<name>A0A814YJX5_9BILA</name>
<reference evidence="3" key="1">
    <citation type="submission" date="2021-02" db="EMBL/GenBank/DDBJ databases">
        <authorList>
            <person name="Nowell W R."/>
        </authorList>
    </citation>
    <scope>NUCLEOTIDE SEQUENCE</scope>
</reference>
<keyword evidence="2" id="KW-0472">Membrane</keyword>
<evidence type="ECO:0000256" key="2">
    <source>
        <dbReference type="SAM" id="Phobius"/>
    </source>
</evidence>
<dbReference type="OrthoDB" id="10059847at2759"/>
<feature type="transmembrane region" description="Helical" evidence="2">
    <location>
        <begin position="63"/>
        <end position="83"/>
    </location>
</feature>
<evidence type="ECO:0000313" key="5">
    <source>
        <dbReference type="Proteomes" id="UP000663829"/>
    </source>
</evidence>
<feature type="coiled-coil region" evidence="1">
    <location>
        <begin position="404"/>
        <end position="431"/>
    </location>
</feature>
<keyword evidence="5" id="KW-1185">Reference proteome</keyword>
<dbReference type="EMBL" id="CAJNOQ010009682">
    <property type="protein sequence ID" value="CAF1231385.1"/>
    <property type="molecule type" value="Genomic_DNA"/>
</dbReference>